<dbReference type="GO" id="GO:0005829">
    <property type="term" value="C:cytosol"/>
    <property type="evidence" value="ECO:0007669"/>
    <property type="project" value="TreeGrafter"/>
</dbReference>
<dbReference type="InterPro" id="IPR005632">
    <property type="entry name" value="Chaperone_Skp"/>
</dbReference>
<dbReference type="PANTHER" id="PTHR35089">
    <property type="entry name" value="CHAPERONE PROTEIN SKP"/>
    <property type="match status" value="1"/>
</dbReference>
<dbReference type="AlphaFoldDB" id="A0A937HMT8"/>
<comment type="caution">
    <text evidence="4">The sequence shown here is derived from an EMBL/GenBank/DDBJ whole genome shotgun (WGS) entry which is preliminary data.</text>
</comment>
<evidence type="ECO:0000256" key="2">
    <source>
        <dbReference type="ARBA" id="ARBA00022729"/>
    </source>
</evidence>
<dbReference type="SMART" id="SM00935">
    <property type="entry name" value="OmpH"/>
    <property type="match status" value="1"/>
</dbReference>
<dbReference type="GO" id="GO:0051082">
    <property type="term" value="F:unfolded protein binding"/>
    <property type="evidence" value="ECO:0007669"/>
    <property type="project" value="InterPro"/>
</dbReference>
<feature type="non-terminal residue" evidence="4">
    <location>
        <position position="172"/>
    </location>
</feature>
<feature type="signal peptide" evidence="3">
    <location>
        <begin position="1"/>
        <end position="23"/>
    </location>
</feature>
<dbReference type="PANTHER" id="PTHR35089:SF1">
    <property type="entry name" value="CHAPERONE PROTEIN SKP"/>
    <property type="match status" value="1"/>
</dbReference>
<dbReference type="InterPro" id="IPR024930">
    <property type="entry name" value="Skp_dom_sf"/>
</dbReference>
<evidence type="ECO:0000313" key="5">
    <source>
        <dbReference type="Proteomes" id="UP000785783"/>
    </source>
</evidence>
<keyword evidence="2 3" id="KW-0732">Signal</keyword>
<dbReference type="Gene3D" id="3.30.910.20">
    <property type="entry name" value="Skp domain"/>
    <property type="match status" value="1"/>
</dbReference>
<evidence type="ECO:0000256" key="3">
    <source>
        <dbReference type="SAM" id="SignalP"/>
    </source>
</evidence>
<dbReference type="Proteomes" id="UP000785783">
    <property type="component" value="Unassembled WGS sequence"/>
</dbReference>
<proteinExistence type="inferred from homology"/>
<feature type="chain" id="PRO_5038080066" evidence="3">
    <location>
        <begin position="24"/>
        <end position="172"/>
    </location>
</feature>
<name>A0A937HMT8_9PROT</name>
<sequence>MFKRIITATFFIIGLSVMTPAVAQNAVIIVFDVDRAISLSKAGKSMAEQLESQIQKVRTDETEVLKSLQSEAEKLKEQQKLLAPEALQKKVEELRLKEVERRRSLNEKSQSIQAGGQKAAAEIVKIAEEELTAISKERKADIVMRRDALFFASPALDVTAELVARLDKRLSK</sequence>
<dbReference type="GO" id="GO:0050821">
    <property type="term" value="P:protein stabilization"/>
    <property type="evidence" value="ECO:0007669"/>
    <property type="project" value="TreeGrafter"/>
</dbReference>
<dbReference type="SUPFAM" id="SSF111384">
    <property type="entry name" value="OmpH-like"/>
    <property type="match status" value="1"/>
</dbReference>
<dbReference type="Pfam" id="PF03938">
    <property type="entry name" value="OmpH"/>
    <property type="match status" value="1"/>
</dbReference>
<accession>A0A937HMT8</accession>
<protein>
    <submittedName>
        <fullName evidence="4">OmpH family outer membrane protein</fullName>
    </submittedName>
</protein>
<organism evidence="4 5">
    <name type="scientific">PS1 clade bacterium</name>
    <dbReference type="NCBI Taxonomy" id="2175152"/>
    <lineage>
        <taxon>Bacteria</taxon>
        <taxon>Pseudomonadati</taxon>
        <taxon>Pseudomonadota</taxon>
        <taxon>Alphaproteobacteria</taxon>
        <taxon>PS1 clade</taxon>
    </lineage>
</organism>
<gene>
    <name evidence="4" type="ORF">ISQ19_02775</name>
</gene>
<evidence type="ECO:0000256" key="1">
    <source>
        <dbReference type="ARBA" id="ARBA00009091"/>
    </source>
</evidence>
<reference evidence="4" key="1">
    <citation type="submission" date="2020-10" db="EMBL/GenBank/DDBJ databases">
        <title>Microbiome of the Black Sea water column analyzed by genome centric metagenomics.</title>
        <authorList>
            <person name="Cabello-Yeves P.J."/>
            <person name="Callieri C."/>
            <person name="Picazo A."/>
            <person name="Mehrshad M."/>
            <person name="Haro-Moreno J.M."/>
            <person name="Roda-Garcia J."/>
            <person name="Dzembekova N."/>
            <person name="Slabakova V."/>
            <person name="Slabakova N."/>
            <person name="Moncheva S."/>
            <person name="Rodriguez-Valera F."/>
        </authorList>
    </citation>
    <scope>NUCLEOTIDE SEQUENCE</scope>
    <source>
        <strain evidence="4">BS307-5m-G5</strain>
    </source>
</reference>
<dbReference type="EMBL" id="JADHOK010000021">
    <property type="protein sequence ID" value="MBL6761601.1"/>
    <property type="molecule type" value="Genomic_DNA"/>
</dbReference>
<evidence type="ECO:0000313" key="4">
    <source>
        <dbReference type="EMBL" id="MBL6761601.1"/>
    </source>
</evidence>
<comment type="similarity">
    <text evidence="1">Belongs to the Skp family.</text>
</comment>